<dbReference type="EMBL" id="VSRR010017323">
    <property type="protein sequence ID" value="MPC60240.1"/>
    <property type="molecule type" value="Genomic_DNA"/>
</dbReference>
<keyword evidence="2" id="KW-1185">Reference proteome</keyword>
<dbReference type="Proteomes" id="UP000324222">
    <property type="component" value="Unassembled WGS sequence"/>
</dbReference>
<evidence type="ECO:0000313" key="1">
    <source>
        <dbReference type="EMBL" id="MPC60240.1"/>
    </source>
</evidence>
<reference evidence="1 2" key="1">
    <citation type="submission" date="2019-05" db="EMBL/GenBank/DDBJ databases">
        <title>Another draft genome of Portunus trituberculatus and its Hox gene families provides insights of decapod evolution.</title>
        <authorList>
            <person name="Jeong J.-H."/>
            <person name="Song I."/>
            <person name="Kim S."/>
            <person name="Choi T."/>
            <person name="Kim D."/>
            <person name="Ryu S."/>
            <person name="Kim W."/>
        </authorList>
    </citation>
    <scope>NUCLEOTIDE SEQUENCE [LARGE SCALE GENOMIC DNA]</scope>
    <source>
        <tissue evidence="1">Muscle</tissue>
    </source>
</reference>
<proteinExistence type="predicted"/>
<comment type="caution">
    <text evidence="1">The sequence shown here is derived from an EMBL/GenBank/DDBJ whole genome shotgun (WGS) entry which is preliminary data.</text>
</comment>
<dbReference type="AlphaFoldDB" id="A0A5B7GIX1"/>
<gene>
    <name evidence="1" type="ORF">E2C01_054279</name>
</gene>
<evidence type="ECO:0008006" key="3">
    <source>
        <dbReference type="Google" id="ProtNLM"/>
    </source>
</evidence>
<dbReference type="OrthoDB" id="411823at2759"/>
<name>A0A5B7GIX1_PORTR</name>
<sequence>MQFDFSTNPIPAPALTLGASTLNLFFSTKLLGVIVGNKLSWHAHIKNVTLYAAAAQIPRVPAHELTSIFKILPKLIYASPVWSSCLTAIQLNRLKKTQKRAIKIILGSTNTTYNVTLATLHLTTFADHYAATLGQFGSKLLNQPRHRDLLSL</sequence>
<protein>
    <recommendedName>
        <fullName evidence="3">RNA-directed DNA polymerase from mobile element jockey</fullName>
    </recommendedName>
</protein>
<accession>A0A5B7GIX1</accession>
<organism evidence="1 2">
    <name type="scientific">Portunus trituberculatus</name>
    <name type="common">Swimming crab</name>
    <name type="synonym">Neptunus trituberculatus</name>
    <dbReference type="NCBI Taxonomy" id="210409"/>
    <lineage>
        <taxon>Eukaryota</taxon>
        <taxon>Metazoa</taxon>
        <taxon>Ecdysozoa</taxon>
        <taxon>Arthropoda</taxon>
        <taxon>Crustacea</taxon>
        <taxon>Multicrustacea</taxon>
        <taxon>Malacostraca</taxon>
        <taxon>Eumalacostraca</taxon>
        <taxon>Eucarida</taxon>
        <taxon>Decapoda</taxon>
        <taxon>Pleocyemata</taxon>
        <taxon>Brachyura</taxon>
        <taxon>Eubrachyura</taxon>
        <taxon>Portunoidea</taxon>
        <taxon>Portunidae</taxon>
        <taxon>Portuninae</taxon>
        <taxon>Portunus</taxon>
    </lineage>
</organism>
<evidence type="ECO:0000313" key="2">
    <source>
        <dbReference type="Proteomes" id="UP000324222"/>
    </source>
</evidence>